<reference evidence="2 3" key="1">
    <citation type="submission" date="2020-04" db="EMBL/GenBank/DDBJ databases">
        <authorList>
            <person name="Alioto T."/>
            <person name="Alioto T."/>
            <person name="Gomez Garrido J."/>
        </authorList>
    </citation>
    <scope>NUCLEOTIDE SEQUENCE [LARGE SCALE GENOMIC DNA]</scope>
</reference>
<evidence type="ECO:0000313" key="3">
    <source>
        <dbReference type="Proteomes" id="UP000494165"/>
    </source>
</evidence>
<organism evidence="2 3">
    <name type="scientific">Cloeon dipterum</name>
    <dbReference type="NCBI Taxonomy" id="197152"/>
    <lineage>
        <taxon>Eukaryota</taxon>
        <taxon>Metazoa</taxon>
        <taxon>Ecdysozoa</taxon>
        <taxon>Arthropoda</taxon>
        <taxon>Hexapoda</taxon>
        <taxon>Insecta</taxon>
        <taxon>Pterygota</taxon>
        <taxon>Palaeoptera</taxon>
        <taxon>Ephemeroptera</taxon>
        <taxon>Pisciforma</taxon>
        <taxon>Baetidae</taxon>
        <taxon>Cloeon</taxon>
    </lineage>
</organism>
<evidence type="ECO:0000313" key="2">
    <source>
        <dbReference type="EMBL" id="CAB3377809.1"/>
    </source>
</evidence>
<dbReference type="AlphaFoldDB" id="A0A8S1DBL1"/>
<dbReference type="Proteomes" id="UP000494165">
    <property type="component" value="Unassembled WGS sequence"/>
</dbReference>
<gene>
    <name evidence="2" type="ORF">CLODIP_2_CD00177</name>
</gene>
<evidence type="ECO:0000256" key="1">
    <source>
        <dbReference type="SAM" id="MobiDB-lite"/>
    </source>
</evidence>
<proteinExistence type="predicted"/>
<sequence>MPQQPYKSHRSALFMSVQFKMRFSVASGFTLALILLVGAFCAVSSLPAPEKVQDGPNQLLDESAFGDDTEPAENVAPSGARQARAPTFFPSVRVYPSYPSYYPYGYYGGNRIVIHKRIGYGYGGYPHYYY</sequence>
<feature type="region of interest" description="Disordered" evidence="1">
    <location>
        <begin position="50"/>
        <end position="79"/>
    </location>
</feature>
<comment type="caution">
    <text evidence="2">The sequence shown here is derived from an EMBL/GenBank/DDBJ whole genome shotgun (WGS) entry which is preliminary data.</text>
</comment>
<dbReference type="EMBL" id="CADEPI010000151">
    <property type="protein sequence ID" value="CAB3377809.1"/>
    <property type="molecule type" value="Genomic_DNA"/>
</dbReference>
<protein>
    <submittedName>
        <fullName evidence="2">Uncharacterized protein</fullName>
    </submittedName>
</protein>
<accession>A0A8S1DBL1</accession>
<name>A0A8S1DBL1_9INSE</name>
<keyword evidence="3" id="KW-1185">Reference proteome</keyword>